<dbReference type="STRING" id="3076.A0A2P6TS03"/>
<feature type="transmembrane region" description="Helical" evidence="1">
    <location>
        <begin position="347"/>
        <end position="372"/>
    </location>
</feature>
<dbReference type="Proteomes" id="UP000239899">
    <property type="component" value="Unassembled WGS sequence"/>
</dbReference>
<dbReference type="InterPro" id="IPR044213">
    <property type="entry name" value="At2g44920-like"/>
</dbReference>
<keyword evidence="3" id="KW-1185">Reference proteome</keyword>
<comment type="caution">
    <text evidence="2">The sequence shown here is derived from an EMBL/GenBank/DDBJ whole genome shotgun (WGS) entry which is preliminary data.</text>
</comment>
<proteinExistence type="predicted"/>
<dbReference type="AlphaFoldDB" id="A0A2P6TS03"/>
<keyword evidence="1" id="KW-1133">Transmembrane helix</keyword>
<feature type="transmembrane region" description="Helical" evidence="1">
    <location>
        <begin position="499"/>
        <end position="521"/>
    </location>
</feature>
<protein>
    <submittedName>
        <fullName evidence="2">Pentapeptide repeat family</fullName>
    </submittedName>
</protein>
<name>A0A2P6TS03_CHLSO</name>
<dbReference type="EMBL" id="LHPG02000008">
    <property type="protein sequence ID" value="PRW56837.1"/>
    <property type="molecule type" value="Genomic_DNA"/>
</dbReference>
<dbReference type="Pfam" id="PF00805">
    <property type="entry name" value="Pentapeptide"/>
    <property type="match status" value="2"/>
</dbReference>
<evidence type="ECO:0000256" key="1">
    <source>
        <dbReference type="SAM" id="Phobius"/>
    </source>
</evidence>
<organism evidence="2 3">
    <name type="scientific">Chlorella sorokiniana</name>
    <name type="common">Freshwater green alga</name>
    <dbReference type="NCBI Taxonomy" id="3076"/>
    <lineage>
        <taxon>Eukaryota</taxon>
        <taxon>Viridiplantae</taxon>
        <taxon>Chlorophyta</taxon>
        <taxon>core chlorophytes</taxon>
        <taxon>Trebouxiophyceae</taxon>
        <taxon>Chlorellales</taxon>
        <taxon>Chlorellaceae</taxon>
        <taxon>Chlorella clade</taxon>
        <taxon>Chlorella</taxon>
    </lineage>
</organism>
<dbReference type="OrthoDB" id="9989223at2759"/>
<gene>
    <name evidence="2" type="ORF">C2E21_4776</name>
</gene>
<keyword evidence="1" id="KW-0472">Membrane</keyword>
<dbReference type="Gene3D" id="2.160.20.80">
    <property type="entry name" value="E3 ubiquitin-protein ligase SopA"/>
    <property type="match status" value="1"/>
</dbReference>
<sequence>MATALCTPSAQCFKQQRSSKRRVGCRVQCAAMPQSLREAAGAALLSAAAAATLLLPAAPVLAVSGGGGAATSYAFQDLSGQDLRKNRYTKADLRGTKMRGANLEGVTLFGALATGADFTGANLRNADLELVEFEGADLSDAVLEGAMLTNAQFSRIKSIQGADFTDALIRKDVQQMLCKIADGVNSSTGVSTQDQLWLDQLITESELKYDENTRGVWDMVQDGRKRLEDTDEQIQEMKSDVNMPAWAFKLIAWTRRLTAQEVEENVKRHAALTSKRAEFMAGLQRLEQELQKDLQTSPPELKKRFDASSAAELIAAVGWSWAIEEESGPEVLQQKMKDAVDKTTGPAFTLSTAVTSSVISAWLVGWIGSWWGVNAYHLLQLPEEWGSVQAALPAWVAWTAPYLGATLGAYYVAPNLFKTAVRPITSDQQRFFQRIPLAGCAGAALAVAFCQCLIYQGLWQEAFSGWLGGSRDPFEIIDADLMADSLQSSMGTLVGSPKLPFFLVVPGAAVMTGLLEAGYYWSAMALRNTQVIVLDGEQLLDNQWQSGPFGKIEPGALSAEELPLVALRIALSGSYLTLEALLTGTLWTSVGTSAVGILAAMLLLRQSGGGSGGKAKA</sequence>
<evidence type="ECO:0000313" key="3">
    <source>
        <dbReference type="Proteomes" id="UP000239899"/>
    </source>
</evidence>
<feature type="transmembrane region" description="Helical" evidence="1">
    <location>
        <begin position="392"/>
        <end position="413"/>
    </location>
</feature>
<dbReference type="PANTHER" id="PTHR47200">
    <property type="entry name" value="THYLAKOID LUMENAL 15 KDA PROTEIN 1, CHLOROPLASTIC"/>
    <property type="match status" value="1"/>
</dbReference>
<dbReference type="SUPFAM" id="SSF141571">
    <property type="entry name" value="Pentapeptide repeat-like"/>
    <property type="match status" value="1"/>
</dbReference>
<accession>A0A2P6TS03</accession>
<evidence type="ECO:0000313" key="2">
    <source>
        <dbReference type="EMBL" id="PRW56837.1"/>
    </source>
</evidence>
<feature type="transmembrane region" description="Helical" evidence="1">
    <location>
        <begin position="584"/>
        <end position="604"/>
    </location>
</feature>
<keyword evidence="1" id="KW-0812">Transmembrane</keyword>
<feature type="transmembrane region" description="Helical" evidence="1">
    <location>
        <begin position="434"/>
        <end position="458"/>
    </location>
</feature>
<dbReference type="PANTHER" id="PTHR47200:SF2">
    <property type="entry name" value="THYLAKOID LUMENAL 15 KDA PROTEIN 1, CHLOROPLASTIC"/>
    <property type="match status" value="1"/>
</dbReference>
<dbReference type="InterPro" id="IPR001646">
    <property type="entry name" value="5peptide_repeat"/>
</dbReference>
<reference evidence="2 3" key="1">
    <citation type="journal article" date="2018" name="Plant J.">
        <title>Genome sequences of Chlorella sorokiniana UTEX 1602 and Micractinium conductrix SAG 241.80: implications to maltose excretion by a green alga.</title>
        <authorList>
            <person name="Arriola M.B."/>
            <person name="Velmurugan N."/>
            <person name="Zhang Y."/>
            <person name="Plunkett M.H."/>
            <person name="Hondzo H."/>
            <person name="Barney B.M."/>
        </authorList>
    </citation>
    <scope>NUCLEOTIDE SEQUENCE [LARGE SCALE GENOMIC DNA]</scope>
    <source>
        <strain evidence="3">UTEX 1602</strain>
    </source>
</reference>